<feature type="compositionally biased region" description="Low complexity" evidence="1">
    <location>
        <begin position="41"/>
        <end position="61"/>
    </location>
</feature>
<sequence length="326" mass="34264">MPTAASGPVVNHYWGGIHMRFKSLFILPLALLLVGCSTSQSTTKSDASSSSARKTTTVSKKASVKQSKKAAAKSKSKAAATSTSQAAKQTTSSSKQSSTAKASSSASTQSSTKATTTTNGTTRLATLNQQLTKALGNVLLPQTDGLTSGSQQLNVRYQGSQANYTVSYSVGQTAQAFNSKAVAKETPYATVNKKTYASNQAAAQAIGHRNASDAKGLPTVDLGHQITGYLDSGAGQRYILWNEGQWSLQVHTYTTQNDLGVALAKQTVNTLESYYLPAPKSVGSIQLEAISTDGLRQVIQWQAGRVVYKVSAHDATTAIKLAASMQ</sequence>
<reference evidence="2 3" key="1">
    <citation type="journal article" date="2015" name="Genome Announc.">
        <title>Expanding the biotechnology potential of lactobacilli through comparative genomics of 213 strains and associated genera.</title>
        <authorList>
            <person name="Sun Z."/>
            <person name="Harris H.M."/>
            <person name="McCann A."/>
            <person name="Guo C."/>
            <person name="Argimon S."/>
            <person name="Zhang W."/>
            <person name="Yang X."/>
            <person name="Jeffery I.B."/>
            <person name="Cooney J.C."/>
            <person name="Kagawa T.F."/>
            <person name="Liu W."/>
            <person name="Song Y."/>
            <person name="Salvetti E."/>
            <person name="Wrobel A."/>
            <person name="Rasinkangas P."/>
            <person name="Parkhill J."/>
            <person name="Rea M.C."/>
            <person name="O'Sullivan O."/>
            <person name="Ritari J."/>
            <person name="Douillard F.P."/>
            <person name="Paul Ross R."/>
            <person name="Yang R."/>
            <person name="Briner A.E."/>
            <person name="Felis G.E."/>
            <person name="de Vos W.M."/>
            <person name="Barrangou R."/>
            <person name="Klaenhammer T.R."/>
            <person name="Caufield P.W."/>
            <person name="Cui Y."/>
            <person name="Zhang H."/>
            <person name="O'Toole P.W."/>
        </authorList>
    </citation>
    <scope>NUCLEOTIDE SEQUENCE [LARGE SCALE GENOMIC DNA]</scope>
    <source>
        <strain evidence="2 3">DSM 20314</strain>
    </source>
</reference>
<feature type="region of interest" description="Disordered" evidence="1">
    <location>
        <begin position="41"/>
        <end position="121"/>
    </location>
</feature>
<proteinExistence type="predicted"/>
<name>A0A837RAT2_LACPE</name>
<evidence type="ECO:0000256" key="1">
    <source>
        <dbReference type="SAM" id="MobiDB-lite"/>
    </source>
</evidence>
<dbReference type="AlphaFoldDB" id="A0A837RAT2"/>
<evidence type="ECO:0000313" key="3">
    <source>
        <dbReference type="Proteomes" id="UP000051020"/>
    </source>
</evidence>
<dbReference type="EMBL" id="AZCU01000013">
    <property type="protein sequence ID" value="KRK23768.1"/>
    <property type="molecule type" value="Genomic_DNA"/>
</dbReference>
<dbReference type="Proteomes" id="UP000051020">
    <property type="component" value="Unassembled WGS sequence"/>
</dbReference>
<accession>A0A837RAT2</accession>
<gene>
    <name evidence="2" type="ORF">FD24_GL000740</name>
</gene>
<evidence type="ECO:0000313" key="2">
    <source>
        <dbReference type="EMBL" id="KRK23768.1"/>
    </source>
</evidence>
<feature type="compositionally biased region" description="Basic residues" evidence="1">
    <location>
        <begin position="62"/>
        <end position="76"/>
    </location>
</feature>
<organism evidence="2 3">
    <name type="scientific">Lactiplantibacillus pentosus DSM 20314</name>
    <dbReference type="NCBI Taxonomy" id="1423791"/>
    <lineage>
        <taxon>Bacteria</taxon>
        <taxon>Bacillati</taxon>
        <taxon>Bacillota</taxon>
        <taxon>Bacilli</taxon>
        <taxon>Lactobacillales</taxon>
        <taxon>Lactobacillaceae</taxon>
        <taxon>Lactiplantibacillus</taxon>
    </lineage>
</organism>
<feature type="compositionally biased region" description="Low complexity" evidence="1">
    <location>
        <begin position="77"/>
        <end position="118"/>
    </location>
</feature>
<keyword evidence="2" id="KW-0449">Lipoprotein</keyword>
<protein>
    <submittedName>
        <fullName evidence="2">Lipoprotein</fullName>
    </submittedName>
</protein>
<comment type="caution">
    <text evidence="2">The sequence shown here is derived from an EMBL/GenBank/DDBJ whole genome shotgun (WGS) entry which is preliminary data.</text>
</comment>